<feature type="transmembrane region" description="Helical" evidence="1">
    <location>
        <begin position="62"/>
        <end position="81"/>
    </location>
</feature>
<reference evidence="2 3" key="1">
    <citation type="submission" date="2018-06" db="EMBL/GenBank/DDBJ databases">
        <authorList>
            <consortium name="Pathogen Informatics"/>
            <person name="Doyle S."/>
        </authorList>
    </citation>
    <scope>NUCLEOTIDE SEQUENCE [LARGE SCALE GENOMIC DNA]</scope>
    <source>
        <strain evidence="2 3">NCTC4670</strain>
    </source>
</reference>
<evidence type="ECO:0000313" key="3">
    <source>
        <dbReference type="Proteomes" id="UP000254797"/>
    </source>
</evidence>
<dbReference type="EMBL" id="UHFG01000004">
    <property type="protein sequence ID" value="SUN51180.1"/>
    <property type="molecule type" value="Genomic_DNA"/>
</dbReference>
<name>A0A380JZF6_STRDY</name>
<dbReference type="InterPro" id="IPR047752">
    <property type="entry name" value="MacP"/>
</dbReference>
<keyword evidence="1" id="KW-0812">Transmembrane</keyword>
<accession>A0A380JZF6</accession>
<gene>
    <name evidence="2" type="ORF">NCTC4670_01868</name>
</gene>
<dbReference type="Proteomes" id="UP000254797">
    <property type="component" value="Unassembled WGS sequence"/>
</dbReference>
<sequence length="83" mass="9682">MGKPLLTDEVIEKAKRGESFEADEYADFDTKIMLLPDHEELERIYKSRRIENARRSQLQSKLNLILIAVIILIALLVYAVFYL</sequence>
<organism evidence="2 3">
    <name type="scientific">Streptococcus dysgalactiae subsp. dysgalactiae</name>
    <dbReference type="NCBI Taxonomy" id="99822"/>
    <lineage>
        <taxon>Bacteria</taxon>
        <taxon>Bacillati</taxon>
        <taxon>Bacillota</taxon>
        <taxon>Bacilli</taxon>
        <taxon>Lactobacillales</taxon>
        <taxon>Streptococcaceae</taxon>
        <taxon>Streptococcus</taxon>
    </lineage>
</organism>
<evidence type="ECO:0000256" key="1">
    <source>
        <dbReference type="SAM" id="Phobius"/>
    </source>
</evidence>
<dbReference type="NCBIfam" id="NF038277">
    <property type="entry name" value="accessory_MacP"/>
    <property type="match status" value="1"/>
</dbReference>
<dbReference type="RefSeq" id="WP_115246590.1">
    <property type="nucleotide sequence ID" value="NZ_JAIEZZ010000044.1"/>
</dbReference>
<evidence type="ECO:0000313" key="2">
    <source>
        <dbReference type="EMBL" id="SUN51180.1"/>
    </source>
</evidence>
<keyword evidence="1" id="KW-0472">Membrane</keyword>
<dbReference type="Pfam" id="PF26336">
    <property type="entry name" value="MacP_activator"/>
    <property type="match status" value="1"/>
</dbReference>
<proteinExistence type="predicted"/>
<keyword evidence="1" id="KW-1133">Transmembrane helix</keyword>
<dbReference type="AlphaFoldDB" id="A0A380JZF6"/>
<protein>
    <submittedName>
        <fullName evidence="2">Membrane protein</fullName>
    </submittedName>
</protein>